<proteinExistence type="predicted"/>
<comment type="caution">
    <text evidence="2">The sequence shown here is derived from an EMBL/GenBank/DDBJ whole genome shotgun (WGS) entry which is preliminary data.</text>
</comment>
<evidence type="ECO:0000313" key="2">
    <source>
        <dbReference type="EMBL" id="GAA4788653.1"/>
    </source>
</evidence>
<protein>
    <recommendedName>
        <fullName evidence="4">Sel1 repeat family protein</fullName>
    </recommendedName>
</protein>
<feature type="signal peptide" evidence="1">
    <location>
        <begin position="1"/>
        <end position="28"/>
    </location>
</feature>
<dbReference type="EMBL" id="BAABJE010000005">
    <property type="protein sequence ID" value="GAA4788653.1"/>
    <property type="molecule type" value="Genomic_DNA"/>
</dbReference>
<sequence>MAAPTMSRFLSALLALASFALFAHPASADSLACGTYLDAESGTRLTVADGRNARLLREGMAPATYWHRRDGGAAHLYNLDDGYIDDYRVSADGRTLTGEDATFRKTFVLQETGRCANVSAPSPGTCAASMDACMAGMDLAAGTMLKRYCEEGVPYACGRWIETLRDAANPSSPLDAGPPPVCREGTAAFDAAACERAVATALGAALAEAATSLYADDAPLAPTQLDTLPALCERQGSAKTCGIVAEELWNGGRYADARTALRDACERGGDPEACRHTASLASLDDSALRAAPADALPCGRYVAETGLMSELDFGDRGRVEGIGGALRARLQDGRVRIRHDKGGDFVFRRLGDDRLLGLDDWNRYALYRREGDARTCAAPVAFVETAMVEDCPQPGAESAAACCARGSLHGCNIAGHQAALANDWPGAKPYYLKVCAGGVRVGCENLVQVFAHIEDGGIPEALDALCAANPKHVACDVGETTNWDALGLARGLDDVMRELEREENAPQE</sequence>
<evidence type="ECO:0008006" key="4">
    <source>
        <dbReference type="Google" id="ProtNLM"/>
    </source>
</evidence>
<evidence type="ECO:0000256" key="1">
    <source>
        <dbReference type="SAM" id="SignalP"/>
    </source>
</evidence>
<name>A0ABP9B388_9GAMM</name>
<dbReference type="Proteomes" id="UP001499959">
    <property type="component" value="Unassembled WGS sequence"/>
</dbReference>
<keyword evidence="3" id="KW-1185">Reference proteome</keyword>
<reference evidence="3" key="1">
    <citation type="journal article" date="2019" name="Int. J. Syst. Evol. Microbiol.">
        <title>The Global Catalogue of Microorganisms (GCM) 10K type strain sequencing project: providing services to taxonomists for standard genome sequencing and annotation.</title>
        <authorList>
            <consortium name="The Broad Institute Genomics Platform"/>
            <consortium name="The Broad Institute Genome Sequencing Center for Infectious Disease"/>
            <person name="Wu L."/>
            <person name="Ma J."/>
        </authorList>
    </citation>
    <scope>NUCLEOTIDE SEQUENCE [LARGE SCALE GENOMIC DNA]</scope>
    <source>
        <strain evidence="3">JCM 18204</strain>
    </source>
</reference>
<keyword evidence="1" id="KW-0732">Signal</keyword>
<organism evidence="2 3">
    <name type="scientific">Lysobacter hankyongensis</name>
    <dbReference type="NCBI Taxonomy" id="1176535"/>
    <lineage>
        <taxon>Bacteria</taxon>
        <taxon>Pseudomonadati</taxon>
        <taxon>Pseudomonadota</taxon>
        <taxon>Gammaproteobacteria</taxon>
        <taxon>Lysobacterales</taxon>
        <taxon>Lysobacteraceae</taxon>
        <taxon>Lysobacter</taxon>
    </lineage>
</organism>
<gene>
    <name evidence="2" type="ORF">GCM10023307_12170</name>
</gene>
<accession>A0ABP9B388</accession>
<feature type="chain" id="PRO_5045549464" description="Sel1 repeat family protein" evidence="1">
    <location>
        <begin position="29"/>
        <end position="508"/>
    </location>
</feature>
<evidence type="ECO:0000313" key="3">
    <source>
        <dbReference type="Proteomes" id="UP001499959"/>
    </source>
</evidence>